<sequence length="126" mass="14613">MIKKVGQIMLYVNNQDDALKFWTEKVGFSKISEEDNGQGLRWIEIAPTKEAETSFVLHNKEFIAKMQPELNLQTPSIMFYSENLDTLYKDFSDNNIKVGEIVSMPSGRVFNFADNEENYFAIMEKK</sequence>
<keyword evidence="2" id="KW-0456">Lyase</keyword>
<dbReference type="PROSITE" id="PS51819">
    <property type="entry name" value="VOC"/>
    <property type="match status" value="1"/>
</dbReference>
<dbReference type="Gene3D" id="3.10.180.10">
    <property type="entry name" value="2,3-Dihydroxybiphenyl 1,2-Dioxygenase, domain 1"/>
    <property type="match status" value="1"/>
</dbReference>
<comment type="caution">
    <text evidence="2">The sequence shown here is derived from an EMBL/GenBank/DDBJ whole genome shotgun (WGS) entry which is preliminary data.</text>
</comment>
<evidence type="ECO:0000313" key="3">
    <source>
        <dbReference type="Proteomes" id="UP000626697"/>
    </source>
</evidence>
<keyword evidence="3" id="KW-1185">Reference proteome</keyword>
<dbReference type="PANTHER" id="PTHR36437">
    <property type="entry name" value="GLYOXALASE/BLEOMYCIN RESISTANCE PROTEIN/DIOXYGENASE"/>
    <property type="match status" value="1"/>
</dbReference>
<name>A0ABR6CTE2_9BACI</name>
<evidence type="ECO:0000259" key="1">
    <source>
        <dbReference type="PROSITE" id="PS51819"/>
    </source>
</evidence>
<accession>A0ABR6CTE2</accession>
<dbReference type="InterPro" id="IPR037523">
    <property type="entry name" value="VOC_core"/>
</dbReference>
<gene>
    <name evidence="2" type="ORF">HNP81_003590</name>
</gene>
<dbReference type="PANTHER" id="PTHR36437:SF2">
    <property type="entry name" value="GLYOXALASE_BLEOMYCIN RESISTANCE PROTEIN_DIOXYGENASE"/>
    <property type="match status" value="1"/>
</dbReference>
<dbReference type="EC" id="4.4.1.5" evidence="2"/>
<dbReference type="InterPro" id="IPR029068">
    <property type="entry name" value="Glyas_Bleomycin-R_OHBP_Dase"/>
</dbReference>
<dbReference type="InterPro" id="IPR004360">
    <property type="entry name" value="Glyas_Fos-R_dOase_dom"/>
</dbReference>
<dbReference type="GO" id="GO:0004462">
    <property type="term" value="F:lactoylglutathione lyase activity"/>
    <property type="evidence" value="ECO:0007669"/>
    <property type="project" value="UniProtKB-EC"/>
</dbReference>
<dbReference type="Pfam" id="PF00903">
    <property type="entry name" value="Glyoxalase"/>
    <property type="match status" value="1"/>
</dbReference>
<dbReference type="SUPFAM" id="SSF54593">
    <property type="entry name" value="Glyoxalase/Bleomycin resistance protein/Dihydroxybiphenyl dioxygenase"/>
    <property type="match status" value="1"/>
</dbReference>
<evidence type="ECO:0000313" key="2">
    <source>
        <dbReference type="EMBL" id="MBA9028270.1"/>
    </source>
</evidence>
<dbReference type="CDD" id="cd07263">
    <property type="entry name" value="VOC_like"/>
    <property type="match status" value="1"/>
</dbReference>
<dbReference type="Proteomes" id="UP000626697">
    <property type="component" value="Unassembled WGS sequence"/>
</dbReference>
<proteinExistence type="predicted"/>
<dbReference type="RefSeq" id="WP_028390896.1">
    <property type="nucleotide sequence ID" value="NZ_JACJHX010000013.1"/>
</dbReference>
<feature type="domain" description="VOC" evidence="1">
    <location>
        <begin position="4"/>
        <end position="125"/>
    </location>
</feature>
<dbReference type="EMBL" id="JACJHX010000013">
    <property type="protein sequence ID" value="MBA9028270.1"/>
    <property type="molecule type" value="Genomic_DNA"/>
</dbReference>
<reference evidence="2 3" key="1">
    <citation type="submission" date="2020-08" db="EMBL/GenBank/DDBJ databases">
        <title>Genomic Encyclopedia of Type Strains, Phase IV (KMG-IV): sequencing the most valuable type-strain genomes for metagenomic binning, comparative biology and taxonomic classification.</title>
        <authorList>
            <person name="Goeker M."/>
        </authorList>
    </citation>
    <scope>NUCLEOTIDE SEQUENCE [LARGE SCALE GENOMIC DNA]</scope>
    <source>
        <strain evidence="2 3">DSM 105481</strain>
    </source>
</reference>
<protein>
    <submittedName>
        <fullName evidence="2">Lactoylglutathione lyase</fullName>
        <ecNumber evidence="2">4.4.1.5</ecNumber>
    </submittedName>
</protein>
<organism evidence="2 3">
    <name type="scientific">Peribacillus huizhouensis</name>
    <dbReference type="NCBI Taxonomy" id="1501239"/>
    <lineage>
        <taxon>Bacteria</taxon>
        <taxon>Bacillati</taxon>
        <taxon>Bacillota</taxon>
        <taxon>Bacilli</taxon>
        <taxon>Bacillales</taxon>
        <taxon>Bacillaceae</taxon>
        <taxon>Peribacillus</taxon>
    </lineage>
</organism>